<sequence>MNNVTSSMSWSSQISRIESSEGSASPFSFSSLLLCYHPIEFLLPFLQQRIYHCIVIHIFISRHVILFRVRCEFQADCSPVRKIFINPAFRCSTQLIRLLRTRIFLFESLEFGQYIIFTTLDSTFLLFLQQSLSFGII</sequence>
<dbReference type="AlphaFoldDB" id="A0A7C9AD35"/>
<reference evidence="1" key="1">
    <citation type="journal article" date="2013" name="J. Plant Res.">
        <title>Effect of fungi and light on seed germination of three Opuntia species from semiarid lands of central Mexico.</title>
        <authorList>
            <person name="Delgado-Sanchez P."/>
            <person name="Jimenez-Bremont J.F."/>
            <person name="Guerrero-Gonzalez Mde L."/>
            <person name="Flores J."/>
        </authorList>
    </citation>
    <scope>NUCLEOTIDE SEQUENCE</scope>
    <source>
        <tissue evidence="1">Cladode</tissue>
    </source>
</reference>
<name>A0A7C9AD35_OPUST</name>
<evidence type="ECO:0000313" key="1">
    <source>
        <dbReference type="EMBL" id="MBA4664934.1"/>
    </source>
</evidence>
<dbReference type="EMBL" id="GISG01225641">
    <property type="protein sequence ID" value="MBA4664934.1"/>
    <property type="molecule type" value="Transcribed_RNA"/>
</dbReference>
<reference evidence="1" key="2">
    <citation type="submission" date="2020-07" db="EMBL/GenBank/DDBJ databases">
        <authorList>
            <person name="Vera ALvarez R."/>
            <person name="Arias-Moreno D.M."/>
            <person name="Jimenez-Jacinto V."/>
            <person name="Jimenez-Bremont J.F."/>
            <person name="Swaminathan K."/>
            <person name="Moose S.P."/>
            <person name="Guerrero-Gonzalez M.L."/>
            <person name="Marino-Ramirez L."/>
            <person name="Landsman D."/>
            <person name="Rodriguez-Kessler M."/>
            <person name="Delgado-Sanchez P."/>
        </authorList>
    </citation>
    <scope>NUCLEOTIDE SEQUENCE</scope>
    <source>
        <tissue evidence="1">Cladode</tissue>
    </source>
</reference>
<organism evidence="1">
    <name type="scientific">Opuntia streptacantha</name>
    <name type="common">Prickly pear cactus</name>
    <name type="synonym">Opuntia cardona</name>
    <dbReference type="NCBI Taxonomy" id="393608"/>
    <lineage>
        <taxon>Eukaryota</taxon>
        <taxon>Viridiplantae</taxon>
        <taxon>Streptophyta</taxon>
        <taxon>Embryophyta</taxon>
        <taxon>Tracheophyta</taxon>
        <taxon>Spermatophyta</taxon>
        <taxon>Magnoliopsida</taxon>
        <taxon>eudicotyledons</taxon>
        <taxon>Gunneridae</taxon>
        <taxon>Pentapetalae</taxon>
        <taxon>Caryophyllales</taxon>
        <taxon>Cactineae</taxon>
        <taxon>Cactaceae</taxon>
        <taxon>Opuntioideae</taxon>
        <taxon>Opuntia</taxon>
    </lineage>
</organism>
<proteinExistence type="predicted"/>
<protein>
    <submittedName>
        <fullName evidence="1">Uncharacterized protein</fullName>
    </submittedName>
</protein>
<accession>A0A7C9AD35</accession>